<organism evidence="2">
    <name type="scientific">mine drainage metagenome</name>
    <dbReference type="NCBI Taxonomy" id="410659"/>
    <lineage>
        <taxon>unclassified sequences</taxon>
        <taxon>metagenomes</taxon>
        <taxon>ecological metagenomes</taxon>
    </lineage>
</organism>
<comment type="caution">
    <text evidence="2">The sequence shown here is derived from an EMBL/GenBank/DDBJ whole genome shotgun (WGS) entry which is preliminary data.</text>
</comment>
<protein>
    <submittedName>
        <fullName evidence="2">DNA polymerase III protein, alpha subunit</fullName>
    </submittedName>
</protein>
<evidence type="ECO:0000313" key="2">
    <source>
        <dbReference type="EMBL" id="EQD40496.1"/>
    </source>
</evidence>
<accession>T0YXY6</accession>
<dbReference type="AlphaFoldDB" id="T0YXY6"/>
<evidence type="ECO:0000259" key="1">
    <source>
        <dbReference type="Pfam" id="PF01336"/>
    </source>
</evidence>
<reference evidence="2" key="1">
    <citation type="submission" date="2013-08" db="EMBL/GenBank/DDBJ databases">
        <authorList>
            <person name="Mendez C."/>
            <person name="Richter M."/>
            <person name="Ferrer M."/>
            <person name="Sanchez J."/>
        </authorList>
    </citation>
    <scope>NUCLEOTIDE SEQUENCE</scope>
</reference>
<feature type="non-terminal residue" evidence="2">
    <location>
        <position position="1"/>
    </location>
</feature>
<reference evidence="2" key="2">
    <citation type="journal article" date="2014" name="ISME J.">
        <title>Microbial stratification in low pH oxic and suboxic macroscopic growths along an acid mine drainage.</title>
        <authorList>
            <person name="Mendez-Garcia C."/>
            <person name="Mesa V."/>
            <person name="Sprenger R.R."/>
            <person name="Richter M."/>
            <person name="Diez M.S."/>
            <person name="Solano J."/>
            <person name="Bargiela R."/>
            <person name="Golyshina O.V."/>
            <person name="Manteca A."/>
            <person name="Ramos J.L."/>
            <person name="Gallego J.R."/>
            <person name="Llorente I."/>
            <person name="Martins Dos Santos V.A."/>
            <person name="Jensen O.N."/>
            <person name="Pelaez A.I."/>
            <person name="Sanchez J."/>
            <person name="Ferrer M."/>
        </authorList>
    </citation>
    <scope>NUCLEOTIDE SEQUENCE</scope>
</reference>
<dbReference type="Pfam" id="PF01336">
    <property type="entry name" value="tRNA_anti-codon"/>
    <property type="match status" value="1"/>
</dbReference>
<dbReference type="EMBL" id="AUZX01012072">
    <property type="protein sequence ID" value="EQD40496.1"/>
    <property type="molecule type" value="Genomic_DNA"/>
</dbReference>
<gene>
    <name evidence="2" type="ORF">B1A_16420</name>
</gene>
<sequence>RPTAAGGVTFVTLEDESGQSNIIVWERVGDVCREALVSSRLLEVHGRLQRQDGVTHIIARRLLDRTALLGALLTRSRDFH</sequence>
<dbReference type="InterPro" id="IPR004365">
    <property type="entry name" value="NA-bd_OB_tRNA"/>
</dbReference>
<name>T0YXY6_9ZZZZ</name>
<proteinExistence type="predicted"/>
<feature type="domain" description="OB" evidence="1">
    <location>
        <begin position="5"/>
        <end position="61"/>
    </location>
</feature>
<dbReference type="GO" id="GO:0003676">
    <property type="term" value="F:nucleic acid binding"/>
    <property type="evidence" value="ECO:0007669"/>
    <property type="project" value="InterPro"/>
</dbReference>
<dbReference type="CDD" id="cd04485">
    <property type="entry name" value="DnaE_OBF"/>
    <property type="match status" value="1"/>
</dbReference>